<name>A0A411YG21_9ACTN</name>
<dbReference type="OrthoDB" id="9805924at2"/>
<dbReference type="InterPro" id="IPR016181">
    <property type="entry name" value="Acyl_CoA_acyltransferase"/>
</dbReference>
<accession>A0A411YG21</accession>
<dbReference type="EMBL" id="CP036402">
    <property type="protein sequence ID" value="QBI20168.1"/>
    <property type="molecule type" value="Genomic_DNA"/>
</dbReference>
<keyword evidence="1 4" id="KW-0808">Transferase</keyword>
<keyword evidence="2" id="KW-0012">Acyltransferase</keyword>
<dbReference type="Pfam" id="PF00583">
    <property type="entry name" value="Acetyltransf_1"/>
    <property type="match status" value="1"/>
</dbReference>
<dbReference type="PROSITE" id="PS51186">
    <property type="entry name" value="GNAT"/>
    <property type="match status" value="1"/>
</dbReference>
<keyword evidence="5" id="KW-1185">Reference proteome</keyword>
<dbReference type="AlphaFoldDB" id="A0A411YG21"/>
<gene>
    <name evidence="4" type="ORF">ER308_11735</name>
</gene>
<reference evidence="4 5" key="1">
    <citation type="submission" date="2019-01" db="EMBL/GenBank/DDBJ databases">
        <title>Egibacter rhizosphaerae EGI 80759T.</title>
        <authorList>
            <person name="Chen D.-D."/>
            <person name="Tian Y."/>
            <person name="Jiao J.-Y."/>
            <person name="Zhang X.-T."/>
            <person name="Zhang Y.-G."/>
            <person name="Zhang Y."/>
            <person name="Xiao M."/>
            <person name="Shu W.-S."/>
            <person name="Li W.-J."/>
        </authorList>
    </citation>
    <scope>NUCLEOTIDE SEQUENCE [LARGE SCALE GENOMIC DNA]</scope>
    <source>
        <strain evidence="4 5">EGI 80759</strain>
    </source>
</reference>
<organism evidence="4 5">
    <name type="scientific">Egibacter rhizosphaerae</name>
    <dbReference type="NCBI Taxonomy" id="1670831"/>
    <lineage>
        <taxon>Bacteria</taxon>
        <taxon>Bacillati</taxon>
        <taxon>Actinomycetota</taxon>
        <taxon>Nitriliruptoria</taxon>
        <taxon>Egibacterales</taxon>
        <taxon>Egibacteraceae</taxon>
        <taxon>Egibacter</taxon>
    </lineage>
</organism>
<dbReference type="PANTHER" id="PTHR43877:SF2">
    <property type="entry name" value="AMINOALKYLPHOSPHONATE N-ACETYLTRANSFERASE-RELATED"/>
    <property type="match status" value="1"/>
</dbReference>
<dbReference type="PANTHER" id="PTHR43877">
    <property type="entry name" value="AMINOALKYLPHOSPHONATE N-ACETYLTRANSFERASE-RELATED-RELATED"/>
    <property type="match status" value="1"/>
</dbReference>
<feature type="domain" description="N-acetyltransferase" evidence="3">
    <location>
        <begin position="1"/>
        <end position="140"/>
    </location>
</feature>
<dbReference type="Proteomes" id="UP000291469">
    <property type="component" value="Chromosome"/>
</dbReference>
<evidence type="ECO:0000256" key="1">
    <source>
        <dbReference type="ARBA" id="ARBA00022679"/>
    </source>
</evidence>
<dbReference type="InterPro" id="IPR000182">
    <property type="entry name" value="GNAT_dom"/>
</dbReference>
<dbReference type="SUPFAM" id="SSF55729">
    <property type="entry name" value="Acyl-CoA N-acyltransferases (Nat)"/>
    <property type="match status" value="1"/>
</dbReference>
<evidence type="ECO:0000313" key="5">
    <source>
        <dbReference type="Proteomes" id="UP000291469"/>
    </source>
</evidence>
<proteinExistence type="predicted"/>
<dbReference type="GO" id="GO:0016747">
    <property type="term" value="F:acyltransferase activity, transferring groups other than amino-acyl groups"/>
    <property type="evidence" value="ECO:0007669"/>
    <property type="project" value="InterPro"/>
</dbReference>
<protein>
    <submittedName>
        <fullName evidence="4">GNAT family N-acetyltransferase</fullName>
    </submittedName>
</protein>
<sequence>MRLTDLEPGAPGLDAALAVLRELRPEHTPDSVAERFAVQHAEGYRLTAAFDGATCLGVAGWRVFTTFADGRTLHLDDLVTATQARSGGVGARLLRHLEEWARADGCARLRLDSGVTRHGAHRFYLREGYRIASHHFEKDL</sequence>
<dbReference type="CDD" id="cd04301">
    <property type="entry name" value="NAT_SF"/>
    <property type="match status" value="1"/>
</dbReference>
<evidence type="ECO:0000256" key="2">
    <source>
        <dbReference type="ARBA" id="ARBA00023315"/>
    </source>
</evidence>
<evidence type="ECO:0000259" key="3">
    <source>
        <dbReference type="PROSITE" id="PS51186"/>
    </source>
</evidence>
<evidence type="ECO:0000313" key="4">
    <source>
        <dbReference type="EMBL" id="QBI20168.1"/>
    </source>
</evidence>
<dbReference type="InterPro" id="IPR050832">
    <property type="entry name" value="Bact_Acetyltransf"/>
</dbReference>
<dbReference type="RefSeq" id="WP_131155165.1">
    <property type="nucleotide sequence ID" value="NZ_CP036402.1"/>
</dbReference>
<dbReference type="Gene3D" id="3.40.630.30">
    <property type="match status" value="1"/>
</dbReference>
<dbReference type="KEGG" id="erz:ER308_11735"/>